<sequence length="93" mass="10563">MESNLGQCSFTLDDAFFPAAHGGKRFLDCMWVMLLSMGPRDHMQERSYLTHSLCCPWGERKNLEGISEAVVHKAKSLHTRDDNIMPVVNGWIP</sequence>
<dbReference type="EMBL" id="JAZDWU010000006">
    <property type="protein sequence ID" value="KAK9997788.1"/>
    <property type="molecule type" value="Genomic_DNA"/>
</dbReference>
<organism evidence="1 2">
    <name type="scientific">Lithocarpus litseifolius</name>
    <dbReference type="NCBI Taxonomy" id="425828"/>
    <lineage>
        <taxon>Eukaryota</taxon>
        <taxon>Viridiplantae</taxon>
        <taxon>Streptophyta</taxon>
        <taxon>Embryophyta</taxon>
        <taxon>Tracheophyta</taxon>
        <taxon>Spermatophyta</taxon>
        <taxon>Magnoliopsida</taxon>
        <taxon>eudicotyledons</taxon>
        <taxon>Gunneridae</taxon>
        <taxon>Pentapetalae</taxon>
        <taxon>rosids</taxon>
        <taxon>fabids</taxon>
        <taxon>Fagales</taxon>
        <taxon>Fagaceae</taxon>
        <taxon>Lithocarpus</taxon>
    </lineage>
</organism>
<evidence type="ECO:0000313" key="2">
    <source>
        <dbReference type="Proteomes" id="UP001459277"/>
    </source>
</evidence>
<dbReference type="Proteomes" id="UP001459277">
    <property type="component" value="Unassembled WGS sequence"/>
</dbReference>
<evidence type="ECO:0000313" key="1">
    <source>
        <dbReference type="EMBL" id="KAK9997788.1"/>
    </source>
</evidence>
<protein>
    <submittedName>
        <fullName evidence="1">Uncharacterized protein</fullName>
    </submittedName>
</protein>
<reference evidence="1 2" key="1">
    <citation type="submission" date="2024-01" db="EMBL/GenBank/DDBJ databases">
        <title>A telomere-to-telomere, gap-free genome of sweet tea (Lithocarpus litseifolius).</title>
        <authorList>
            <person name="Zhou J."/>
        </authorList>
    </citation>
    <scope>NUCLEOTIDE SEQUENCE [LARGE SCALE GENOMIC DNA]</scope>
    <source>
        <strain evidence="1">Zhou-2022a</strain>
        <tissue evidence="1">Leaf</tissue>
    </source>
</reference>
<comment type="caution">
    <text evidence="1">The sequence shown here is derived from an EMBL/GenBank/DDBJ whole genome shotgun (WGS) entry which is preliminary data.</text>
</comment>
<gene>
    <name evidence="1" type="ORF">SO802_017391</name>
</gene>
<name>A0AAW2CJU1_9ROSI</name>
<accession>A0AAW2CJU1</accession>
<dbReference type="AlphaFoldDB" id="A0AAW2CJU1"/>
<keyword evidence="2" id="KW-1185">Reference proteome</keyword>
<proteinExistence type="predicted"/>